<proteinExistence type="predicted"/>
<dbReference type="VEuPathDB" id="AmoebaDB:EDI_282690"/>
<evidence type="ECO:0000313" key="1">
    <source>
        <dbReference type="EMBL" id="EDR26298.1"/>
    </source>
</evidence>
<accession>B0EGQ8</accession>
<dbReference type="eggNOG" id="ENOG502REPM">
    <property type="taxonomic scope" value="Eukaryota"/>
</dbReference>
<dbReference type="EMBL" id="DS549238">
    <property type="protein sequence ID" value="EDR26298.1"/>
    <property type="molecule type" value="Genomic_DNA"/>
</dbReference>
<name>B0EGQ8_ENTDS</name>
<dbReference type="GeneID" id="5882465"/>
<reference evidence="2" key="1">
    <citation type="submission" date="2007-12" db="EMBL/GenBank/DDBJ databases">
        <title>Annotation of Entamoeba dispar SAW760.</title>
        <authorList>
            <person name="Lorenzi H."/>
            <person name="Inman J."/>
            <person name="Schobel S."/>
            <person name="Amedeo P."/>
            <person name="Caler E."/>
        </authorList>
    </citation>
    <scope>NUCLEOTIDE SEQUENCE [LARGE SCALE GENOMIC DNA]</scope>
    <source>
        <strain evidence="2">ATCC PRA-260 / SAW760</strain>
    </source>
</reference>
<evidence type="ECO:0008006" key="3">
    <source>
        <dbReference type="Google" id="ProtNLM"/>
    </source>
</evidence>
<keyword evidence="2" id="KW-1185">Reference proteome</keyword>
<organism evidence="2">
    <name type="scientific">Entamoeba dispar (strain ATCC PRA-260 / SAW760)</name>
    <dbReference type="NCBI Taxonomy" id="370354"/>
    <lineage>
        <taxon>Eukaryota</taxon>
        <taxon>Amoebozoa</taxon>
        <taxon>Evosea</taxon>
        <taxon>Archamoebae</taxon>
        <taxon>Mastigamoebida</taxon>
        <taxon>Entamoebidae</taxon>
        <taxon>Entamoeba</taxon>
    </lineage>
</organism>
<dbReference type="KEGG" id="edi:EDI_282690"/>
<dbReference type="Proteomes" id="UP000008076">
    <property type="component" value="Unassembled WGS sequence"/>
</dbReference>
<gene>
    <name evidence="1" type="ORF">EDI_282690</name>
</gene>
<dbReference type="RefSeq" id="XP_001737429.1">
    <property type="nucleotide sequence ID" value="XM_001737377.1"/>
</dbReference>
<dbReference type="OrthoDB" id="28324at2759"/>
<dbReference type="AlphaFoldDB" id="B0EGQ8"/>
<protein>
    <recommendedName>
        <fullName evidence="3">Protein kinase domain-containing protein</fullName>
    </recommendedName>
</protein>
<evidence type="ECO:0000313" key="2">
    <source>
        <dbReference type="Proteomes" id="UP000008076"/>
    </source>
</evidence>
<sequence>MESVKRFNKYIYYISTKKCNSPYIKCYMNESNKEMISIRFSLIKTNKREIICKIILELIDVIVILHKKGSFHGNLNEERIIIDKKENNISLGRIGKINGEYNKEEMKKKDYEDIGIIMINIIKYIYNLQPFLLDNLKYNITIPKATSNSKIIFIDNQCNIINLKQIILTKNSIEIITKRNNTIIKYNHSNKEENQIFGEFIKTQIGNEVINQEIILPKNRNDNLQIKLFSKPLISIKLYCNNSFKILQVANQLRSFGYNVKCQKGTMIELIKKKEHDIFQF</sequence>